<dbReference type="KEGG" id="agv:OJF2_79300"/>
<dbReference type="Proteomes" id="UP000324233">
    <property type="component" value="Plasmid pOJF2_2"/>
</dbReference>
<geneLocation type="plasmid" evidence="3">
    <name>pojf2_2</name>
</geneLocation>
<reference evidence="2 3" key="1">
    <citation type="submission" date="2019-08" db="EMBL/GenBank/DDBJ databases">
        <title>Deep-cultivation of Planctomycetes and their phenomic and genomic characterization uncovers novel biology.</title>
        <authorList>
            <person name="Wiegand S."/>
            <person name="Jogler M."/>
            <person name="Boedeker C."/>
            <person name="Pinto D."/>
            <person name="Vollmers J."/>
            <person name="Rivas-Marin E."/>
            <person name="Kohn T."/>
            <person name="Peeters S.H."/>
            <person name="Heuer A."/>
            <person name="Rast P."/>
            <person name="Oberbeckmann S."/>
            <person name="Bunk B."/>
            <person name="Jeske O."/>
            <person name="Meyerdierks A."/>
            <person name="Storesund J.E."/>
            <person name="Kallscheuer N."/>
            <person name="Luecker S."/>
            <person name="Lage O.M."/>
            <person name="Pohl T."/>
            <person name="Merkel B.J."/>
            <person name="Hornburger P."/>
            <person name="Mueller R.-W."/>
            <person name="Bruemmer F."/>
            <person name="Labrenz M."/>
            <person name="Spormann A.M."/>
            <person name="Op den Camp H."/>
            <person name="Overmann J."/>
            <person name="Amann R."/>
            <person name="Jetten M.S.M."/>
            <person name="Mascher T."/>
            <person name="Medema M.H."/>
            <person name="Devos D.P."/>
            <person name="Kaster A.-K."/>
            <person name="Ovreas L."/>
            <person name="Rohde M."/>
            <person name="Galperin M.Y."/>
            <person name="Jogler C."/>
        </authorList>
    </citation>
    <scope>NUCLEOTIDE SEQUENCE [LARGE SCALE GENOMIC DNA]</scope>
    <source>
        <strain evidence="2 3">OJF2</strain>
        <plasmid evidence="3">pojf2_2</plasmid>
    </source>
</reference>
<dbReference type="InterPro" id="IPR036390">
    <property type="entry name" value="WH_DNA-bd_sf"/>
</dbReference>
<gene>
    <name evidence="2" type="ORF">OJF2_79300</name>
</gene>
<protein>
    <submittedName>
        <fullName evidence="2">Uncharacterized protein</fullName>
    </submittedName>
</protein>
<proteinExistence type="predicted"/>
<evidence type="ECO:0000256" key="1">
    <source>
        <dbReference type="SAM" id="MobiDB-lite"/>
    </source>
</evidence>
<dbReference type="AlphaFoldDB" id="A0A5B9WH71"/>
<feature type="region of interest" description="Disordered" evidence="1">
    <location>
        <begin position="128"/>
        <end position="208"/>
    </location>
</feature>
<dbReference type="SUPFAM" id="SSF46785">
    <property type="entry name" value="Winged helix' DNA-binding domain"/>
    <property type="match status" value="1"/>
</dbReference>
<evidence type="ECO:0000313" key="2">
    <source>
        <dbReference type="EMBL" id="QEH39315.1"/>
    </source>
</evidence>
<organism evidence="2 3">
    <name type="scientific">Aquisphaera giovannonii</name>
    <dbReference type="NCBI Taxonomy" id="406548"/>
    <lineage>
        <taxon>Bacteria</taxon>
        <taxon>Pseudomonadati</taxon>
        <taxon>Planctomycetota</taxon>
        <taxon>Planctomycetia</taxon>
        <taxon>Isosphaerales</taxon>
        <taxon>Isosphaeraceae</taxon>
        <taxon>Aquisphaera</taxon>
    </lineage>
</organism>
<accession>A0A5B9WH71</accession>
<keyword evidence="3" id="KW-1185">Reference proteome</keyword>
<evidence type="ECO:0000313" key="3">
    <source>
        <dbReference type="Proteomes" id="UP000324233"/>
    </source>
</evidence>
<feature type="compositionally biased region" description="Pro residues" evidence="1">
    <location>
        <begin position="169"/>
        <end position="179"/>
    </location>
</feature>
<sequence>MTAALTTRQAAPSDPTPGRRRVIRAIHRRIDQAEGPNSAHKRLLKLVGNITDWGCNPAGCYMSNRRIAEELGLSVPYVKKLVRELVDLGWLAHEHNPIRRPGSGYRALHLGPEALRLALPRVIGAGDTPVSPAEAPPASPVAGGLPTGALGSTTTTNNGTPESSSMIEPPGPGDPPPATAPAADIHASEPATPTAPRIAPGTDREPAAEPAAIDAAPLARLTARLVALAGLSAAQAEAKIRRAAADFPAEWLEPAIDAAAKVRPKDGPWHWGIVVGVLRNFRAEGGPPAARPGPARARMRRAREKIDELGRRGRILVVDGGSLRVEPRDPDDPPALALPDDLRAELVDLKPELLELLGGRVP</sequence>
<feature type="compositionally biased region" description="Polar residues" evidence="1">
    <location>
        <begin position="150"/>
        <end position="166"/>
    </location>
</feature>
<keyword evidence="2" id="KW-0614">Plasmid</keyword>
<dbReference type="RefSeq" id="WP_148599204.1">
    <property type="nucleotide sequence ID" value="NZ_CP042999.1"/>
</dbReference>
<name>A0A5B9WH71_9BACT</name>
<dbReference type="EMBL" id="CP042999">
    <property type="protein sequence ID" value="QEH39315.1"/>
    <property type="molecule type" value="Genomic_DNA"/>
</dbReference>
<dbReference type="Pfam" id="PF13730">
    <property type="entry name" value="HTH_36"/>
    <property type="match status" value="1"/>
</dbReference>